<proteinExistence type="predicted"/>
<keyword evidence="2" id="KW-1185">Reference proteome</keyword>
<dbReference type="AlphaFoldDB" id="A0A183MVH4"/>
<reference evidence="1 2" key="1">
    <citation type="submission" date="2018-11" db="EMBL/GenBank/DDBJ databases">
        <authorList>
            <consortium name="Pathogen Informatics"/>
        </authorList>
    </citation>
    <scope>NUCLEOTIDE SEQUENCE [LARGE SCALE GENOMIC DNA]</scope>
    <source>
        <strain evidence="1 2">Zambia</strain>
    </source>
</reference>
<evidence type="ECO:0000313" key="2">
    <source>
        <dbReference type="Proteomes" id="UP000277204"/>
    </source>
</evidence>
<dbReference type="EMBL" id="UZAI01018164">
    <property type="protein sequence ID" value="VDP33973.1"/>
    <property type="molecule type" value="Genomic_DNA"/>
</dbReference>
<evidence type="ECO:0000313" key="1">
    <source>
        <dbReference type="EMBL" id="VDP33973.1"/>
    </source>
</evidence>
<dbReference type="Proteomes" id="UP000277204">
    <property type="component" value="Unassembled WGS sequence"/>
</dbReference>
<sequence length="76" mass="8393">MGCAAPELVCGTTPALPGQLIDPDTKVSTEPSPFASRLLRIMYRLKEILLRERDNRIQLDKSLEACKLAFVPVHTG</sequence>
<name>A0A183MVH4_9TREM</name>
<protein>
    <submittedName>
        <fullName evidence="1">Uncharacterized protein</fullName>
    </submittedName>
</protein>
<accession>A0A183MVH4</accession>
<gene>
    <name evidence="1" type="ORF">SMRZ_LOCUS20049</name>
</gene>
<organism evidence="1 2">
    <name type="scientific">Schistosoma margrebowiei</name>
    <dbReference type="NCBI Taxonomy" id="48269"/>
    <lineage>
        <taxon>Eukaryota</taxon>
        <taxon>Metazoa</taxon>
        <taxon>Spiralia</taxon>
        <taxon>Lophotrochozoa</taxon>
        <taxon>Platyhelminthes</taxon>
        <taxon>Trematoda</taxon>
        <taxon>Digenea</taxon>
        <taxon>Strigeidida</taxon>
        <taxon>Schistosomatoidea</taxon>
        <taxon>Schistosomatidae</taxon>
        <taxon>Schistosoma</taxon>
    </lineage>
</organism>